<sequence>MVARDDVLDEALGGDLRPGTDVGVVVGIADDAGHGAAQQWFFAHVVRVEQLAVAQGVGQDEVLEVGVLRELRVGAAEPDELLDQFRRVLRRRRQRAGQRTVARSGGEEVRYGDAGRFQGPCRLECDGGAHAVAE</sequence>
<protein>
    <submittedName>
        <fullName evidence="1">Uncharacterized protein</fullName>
    </submittedName>
</protein>
<reference evidence="1 2" key="1">
    <citation type="submission" date="2024-03" db="EMBL/GenBank/DDBJ databases">
        <title>Novel Streptomyces species of biotechnological and ecological value are a feature of Machair soil.</title>
        <authorList>
            <person name="Prole J.R."/>
            <person name="Goodfellow M."/>
            <person name="Allenby N."/>
            <person name="Ward A.C."/>
        </authorList>
    </citation>
    <scope>NUCLEOTIDE SEQUENCE [LARGE SCALE GENOMIC DNA]</scope>
    <source>
        <strain evidence="1 2">MS1.HAVA.3</strain>
    </source>
</reference>
<keyword evidence="2" id="KW-1185">Reference proteome</keyword>
<dbReference type="Proteomes" id="UP001382904">
    <property type="component" value="Unassembled WGS sequence"/>
</dbReference>
<proteinExistence type="predicted"/>
<evidence type="ECO:0000313" key="2">
    <source>
        <dbReference type="Proteomes" id="UP001382904"/>
    </source>
</evidence>
<organism evidence="1 2">
    <name type="scientific">Streptomyces caledonius</name>
    <dbReference type="NCBI Taxonomy" id="3134107"/>
    <lineage>
        <taxon>Bacteria</taxon>
        <taxon>Bacillati</taxon>
        <taxon>Actinomycetota</taxon>
        <taxon>Actinomycetes</taxon>
        <taxon>Kitasatosporales</taxon>
        <taxon>Streptomycetaceae</taxon>
        <taxon>Streptomyces</taxon>
    </lineage>
</organism>
<dbReference type="EMBL" id="JBBKAM010000002">
    <property type="protein sequence ID" value="MEJ8641128.1"/>
    <property type="molecule type" value="Genomic_DNA"/>
</dbReference>
<name>A0ABU8TZS6_9ACTN</name>
<evidence type="ECO:0000313" key="1">
    <source>
        <dbReference type="EMBL" id="MEJ8641128.1"/>
    </source>
</evidence>
<gene>
    <name evidence="1" type="ORF">WKI68_05875</name>
</gene>
<accession>A0ABU8TZS6</accession>
<comment type="caution">
    <text evidence="1">The sequence shown here is derived from an EMBL/GenBank/DDBJ whole genome shotgun (WGS) entry which is preliminary data.</text>
</comment>